<dbReference type="Proteomes" id="UP001223420">
    <property type="component" value="Unassembled WGS sequence"/>
</dbReference>
<dbReference type="AlphaFoldDB" id="A0AAJ1WW19"/>
<evidence type="ECO:0008006" key="3">
    <source>
        <dbReference type="Google" id="ProtNLM"/>
    </source>
</evidence>
<evidence type="ECO:0000313" key="2">
    <source>
        <dbReference type="Proteomes" id="UP001223420"/>
    </source>
</evidence>
<protein>
    <recommendedName>
        <fullName evidence="3">Phage gp6-like head-tail connector protein</fullName>
    </recommendedName>
</protein>
<dbReference type="RefSeq" id="WP_230366095.1">
    <property type="nucleotide sequence ID" value="NZ_JAJALK010000004.1"/>
</dbReference>
<gene>
    <name evidence="1" type="ORF">QO001_002206</name>
</gene>
<reference evidence="1" key="1">
    <citation type="submission" date="2023-07" db="EMBL/GenBank/DDBJ databases">
        <title>Genomic Encyclopedia of Type Strains, Phase IV (KMG-IV): sequencing the most valuable type-strain genomes for metagenomic binning, comparative biology and taxonomic classification.</title>
        <authorList>
            <person name="Goeker M."/>
        </authorList>
    </citation>
    <scope>NUCLEOTIDE SEQUENCE</scope>
    <source>
        <strain evidence="1">DSM 19569</strain>
    </source>
</reference>
<accession>A0AAJ1WW19</accession>
<dbReference type="EMBL" id="JAUSWL010000003">
    <property type="protein sequence ID" value="MDQ0543280.1"/>
    <property type="molecule type" value="Genomic_DNA"/>
</dbReference>
<proteinExistence type="predicted"/>
<comment type="caution">
    <text evidence="1">The sequence shown here is derived from an EMBL/GenBank/DDBJ whole genome shotgun (WGS) entry which is preliminary data.</text>
</comment>
<sequence>MAGPSPYDLVRLADLGVSEDPDGATQRLITAISRTILTALNRPTILPQSYTETRTVGGRSLLLANWPVTAIDRVAIGSVTLPPATGSGSGYAIQPADDAPPGRPQLLTLPVRPGWTSVEVSYTAGYQVSAEPLLIPPGAPCAVYPVEPYGAWASDLGVVYCTGDALTRVERGPGRGQYAVDDDTGGYFFSKEDGGATVAITYGYVPADLANAALDWIRDRMAYAERVGMQSKSLGGQETVSYRITALPDFVSAALQPYRSVVPPC</sequence>
<name>A0AAJ1WW19_9HYPH</name>
<organism evidence="1 2">
    <name type="scientific">Methylobacterium brachiatum</name>
    <dbReference type="NCBI Taxonomy" id="269660"/>
    <lineage>
        <taxon>Bacteria</taxon>
        <taxon>Pseudomonadati</taxon>
        <taxon>Pseudomonadota</taxon>
        <taxon>Alphaproteobacteria</taxon>
        <taxon>Hyphomicrobiales</taxon>
        <taxon>Methylobacteriaceae</taxon>
        <taxon>Methylobacterium</taxon>
    </lineage>
</organism>
<evidence type="ECO:0000313" key="1">
    <source>
        <dbReference type="EMBL" id="MDQ0543280.1"/>
    </source>
</evidence>